<keyword evidence="4 12" id="KW-0768">Sushi</keyword>
<evidence type="ECO:0000256" key="3">
    <source>
        <dbReference type="ARBA" id="ARBA00022588"/>
    </source>
</evidence>
<feature type="domain" description="Sushi" evidence="15">
    <location>
        <begin position="215"/>
        <end position="274"/>
    </location>
</feature>
<feature type="disulfide bond" evidence="12">
    <location>
        <begin position="1039"/>
        <end position="1082"/>
    </location>
</feature>
<feature type="disulfide bond" evidence="12">
    <location>
        <begin position="788"/>
        <end position="831"/>
    </location>
</feature>
<feature type="disulfide bond" evidence="12">
    <location>
        <begin position="1254"/>
        <end position="1281"/>
    </location>
</feature>
<dbReference type="GO" id="GO:0016020">
    <property type="term" value="C:membrane"/>
    <property type="evidence" value="ECO:0007669"/>
    <property type="project" value="UniProtKB-SubCell"/>
</dbReference>
<evidence type="ECO:0000256" key="13">
    <source>
        <dbReference type="SAM" id="Phobius"/>
    </source>
</evidence>
<dbReference type="PANTHER" id="PTHR45656">
    <property type="entry name" value="PROTEIN CBR-CLEC-78"/>
    <property type="match status" value="1"/>
</dbReference>
<feature type="domain" description="Sushi" evidence="15">
    <location>
        <begin position="1098"/>
        <end position="1154"/>
    </location>
</feature>
<comment type="caution">
    <text evidence="16">The sequence shown here is derived from an EMBL/GenBank/DDBJ whole genome shotgun (WGS) entry which is preliminary data.</text>
</comment>
<dbReference type="FunFam" id="2.10.70.10:FF:000070">
    <property type="entry name" value="Complement C3d receptor 2"/>
    <property type="match status" value="3"/>
</dbReference>
<dbReference type="FunFam" id="2.10.70.10:FF:000038">
    <property type="entry name" value="Complement component receptor type 1"/>
    <property type="match status" value="1"/>
</dbReference>
<evidence type="ECO:0000256" key="2">
    <source>
        <dbReference type="ARBA" id="ARBA00010908"/>
    </source>
</evidence>
<dbReference type="Pfam" id="PF00084">
    <property type="entry name" value="Sushi"/>
    <property type="match status" value="20"/>
</dbReference>
<evidence type="ECO:0000256" key="6">
    <source>
        <dbReference type="ARBA" id="ARBA00022737"/>
    </source>
</evidence>
<feature type="chain" id="PRO_5025391681" description="Sushi domain-containing protein" evidence="14">
    <location>
        <begin position="21"/>
        <end position="1568"/>
    </location>
</feature>
<dbReference type="InterPro" id="IPR035976">
    <property type="entry name" value="Sushi/SCR/CCP_sf"/>
</dbReference>
<dbReference type="GO" id="GO:0030449">
    <property type="term" value="P:regulation of complement activation"/>
    <property type="evidence" value="ECO:0007669"/>
    <property type="project" value="UniProtKB-ARBA"/>
</dbReference>
<feature type="domain" description="Sushi" evidence="15">
    <location>
        <begin position="1155"/>
        <end position="1219"/>
    </location>
</feature>
<comment type="caution">
    <text evidence="12">Lacks conserved residue(s) required for the propagation of feature annotation.</text>
</comment>
<dbReference type="PANTHER" id="PTHR45656:SF4">
    <property type="entry name" value="PROTEIN CBR-CLEC-78"/>
    <property type="match status" value="1"/>
</dbReference>
<dbReference type="GO" id="GO:0045087">
    <property type="term" value="P:innate immune response"/>
    <property type="evidence" value="ECO:0007669"/>
    <property type="project" value="UniProtKB-KW"/>
</dbReference>
<evidence type="ECO:0000256" key="9">
    <source>
        <dbReference type="ARBA" id="ARBA00023136"/>
    </source>
</evidence>
<feature type="domain" description="Sushi" evidence="15">
    <location>
        <begin position="143"/>
        <end position="213"/>
    </location>
</feature>
<feature type="disulfide bond" evidence="12">
    <location>
        <begin position="1008"/>
        <end position="1035"/>
    </location>
</feature>
<feature type="disulfide bond" evidence="12">
    <location>
        <begin position="1379"/>
        <end position="1406"/>
    </location>
</feature>
<feature type="disulfide bond" evidence="12">
    <location>
        <begin position="1350"/>
        <end position="1393"/>
    </location>
</feature>
<feature type="disulfide bond" evidence="12">
    <location>
        <begin position="245"/>
        <end position="272"/>
    </location>
</feature>
<protein>
    <recommendedName>
        <fullName evidence="15">Sushi domain-containing protein</fullName>
    </recommendedName>
</protein>
<dbReference type="EMBL" id="VBQZ03000126">
    <property type="protein sequence ID" value="MXQ95030.1"/>
    <property type="molecule type" value="Genomic_DNA"/>
</dbReference>
<evidence type="ECO:0000256" key="8">
    <source>
        <dbReference type="ARBA" id="ARBA00022875"/>
    </source>
</evidence>
<feature type="disulfide bond" evidence="12">
    <location>
        <begin position="817"/>
        <end position="844"/>
    </location>
</feature>
<evidence type="ECO:0000259" key="15">
    <source>
        <dbReference type="PROSITE" id="PS50923"/>
    </source>
</evidence>
<feature type="domain" description="Sushi" evidence="15">
    <location>
        <begin position="81"/>
        <end position="142"/>
    </location>
</feature>
<feature type="disulfide bond" evidence="12">
    <location>
        <begin position="305"/>
        <end position="332"/>
    </location>
</feature>
<keyword evidence="17" id="KW-1185">Reference proteome</keyword>
<keyword evidence="10 12" id="KW-1015">Disulfide bond</keyword>
<keyword evidence="13" id="KW-1133">Transmembrane helix</keyword>
<feature type="disulfide bond" evidence="12">
    <location>
        <begin position="532"/>
        <end position="575"/>
    </location>
</feature>
<feature type="domain" description="Sushi" evidence="15">
    <location>
        <begin position="530"/>
        <end position="590"/>
    </location>
</feature>
<feature type="signal peptide" evidence="14">
    <location>
        <begin position="1"/>
        <end position="20"/>
    </location>
</feature>
<dbReference type="InterPro" id="IPR051277">
    <property type="entry name" value="SEZ6_CSMD_C4BPB_Regulators"/>
</dbReference>
<feature type="domain" description="Sushi" evidence="15">
    <location>
        <begin position="1348"/>
        <end position="1408"/>
    </location>
</feature>
<organism evidence="16 17">
    <name type="scientific">Bos mutus</name>
    <name type="common">wild yak</name>
    <dbReference type="NCBI Taxonomy" id="72004"/>
    <lineage>
        <taxon>Eukaryota</taxon>
        <taxon>Metazoa</taxon>
        <taxon>Chordata</taxon>
        <taxon>Craniata</taxon>
        <taxon>Vertebrata</taxon>
        <taxon>Euteleostomi</taxon>
        <taxon>Mammalia</taxon>
        <taxon>Eutheria</taxon>
        <taxon>Laurasiatheria</taxon>
        <taxon>Artiodactyla</taxon>
        <taxon>Ruminantia</taxon>
        <taxon>Pecora</taxon>
        <taxon>Bovidae</taxon>
        <taxon>Bovinae</taxon>
        <taxon>Bos</taxon>
    </lineage>
</organism>
<feature type="domain" description="Sushi" evidence="15">
    <location>
        <begin position="275"/>
        <end position="334"/>
    </location>
</feature>
<feature type="disulfide bond" evidence="12">
    <location>
        <begin position="1068"/>
        <end position="1095"/>
    </location>
</feature>
<feature type="disulfide bond" evidence="12">
    <location>
        <begin position="757"/>
        <end position="784"/>
    </location>
</feature>
<feature type="domain" description="Sushi" evidence="15">
    <location>
        <begin position="978"/>
        <end position="1036"/>
    </location>
</feature>
<keyword evidence="13" id="KW-0812">Transmembrane</keyword>
<feature type="domain" description="Sushi" evidence="15">
    <location>
        <begin position="1287"/>
        <end position="1347"/>
    </location>
</feature>
<proteinExistence type="inferred from homology"/>
<feature type="domain" description="Sushi" evidence="15">
    <location>
        <begin position="398"/>
        <end position="461"/>
    </location>
</feature>
<dbReference type="InterPro" id="IPR000436">
    <property type="entry name" value="Sushi_SCR_CCP_dom"/>
</dbReference>
<feature type="domain" description="Sushi" evidence="15">
    <location>
        <begin position="1037"/>
        <end position="1097"/>
    </location>
</feature>
<evidence type="ECO:0000313" key="16">
    <source>
        <dbReference type="EMBL" id="MXQ95030.1"/>
    </source>
</evidence>
<dbReference type="PROSITE" id="PS50923">
    <property type="entry name" value="SUSHI"/>
    <property type="match status" value="21"/>
</dbReference>
<comment type="subcellular location">
    <subcellularLocation>
        <location evidence="1">Membrane</location>
    </subcellularLocation>
</comment>
<feature type="domain" description="Sushi" evidence="15">
    <location>
        <begin position="466"/>
        <end position="526"/>
    </location>
</feature>
<feature type="disulfide bond" evidence="12">
    <location>
        <begin position="22"/>
        <end position="65"/>
    </location>
</feature>
<evidence type="ECO:0000256" key="5">
    <source>
        <dbReference type="ARBA" id="ARBA00022729"/>
    </source>
</evidence>
<evidence type="ECO:0000256" key="12">
    <source>
        <dbReference type="PROSITE-ProRule" id="PRU00302"/>
    </source>
</evidence>
<evidence type="ECO:0000256" key="14">
    <source>
        <dbReference type="SAM" id="SignalP"/>
    </source>
</evidence>
<dbReference type="FunFam" id="2.10.70.10:FF:000055">
    <property type="entry name" value="Complement decay-accelerating factor, GPI-anchored"/>
    <property type="match status" value="1"/>
</dbReference>
<feature type="domain" description="Sushi" evidence="15">
    <location>
        <begin position="20"/>
        <end position="80"/>
    </location>
</feature>
<evidence type="ECO:0000256" key="4">
    <source>
        <dbReference type="ARBA" id="ARBA00022659"/>
    </source>
</evidence>
<feature type="domain" description="Sushi" evidence="15">
    <location>
        <begin position="1224"/>
        <end position="1283"/>
    </location>
</feature>
<evidence type="ECO:0000313" key="17">
    <source>
        <dbReference type="Proteomes" id="UP000322234"/>
    </source>
</evidence>
<evidence type="ECO:0000256" key="10">
    <source>
        <dbReference type="ARBA" id="ARBA00023157"/>
    </source>
</evidence>
<feature type="domain" description="Sushi" evidence="15">
    <location>
        <begin position="335"/>
        <end position="397"/>
    </location>
</feature>
<dbReference type="SMART" id="SM00032">
    <property type="entry name" value="CCP"/>
    <property type="match status" value="21"/>
</dbReference>
<accession>A0A6B0RYB0</accession>
<evidence type="ECO:0000256" key="11">
    <source>
        <dbReference type="ARBA" id="ARBA00023180"/>
    </source>
</evidence>
<sequence length="1568" mass="173726">MGAAGPIWVFLTLLAPGVLGQCKFLPRYPFAKPKIQSDQSEFAVGKTWEYECLPGYFKKSFFVTCLKTSNWSNAQQFCKRKSCTVPRELLHGSVHTPQGIMFGATITFSCDRGYRLIGDTSATCLISDNTVTWDKDLPLCESIPCEPPPAISNGDFQSSNRDYFYYGTVVTYQCHVGQNGKKLFDLLGEKSIYCTSKDNQVGIWNSPPPQCIPVVKCPIPEVENGAMESGFRRSFSLNDSVMFKCKPGFTMKGSNTVWCQPNSKWNPPLPKCFKGCLPPPHTHHGNYNQLDEEFFAVGQEVSYSCEPGYTLIGTNPIQCTSLGTWSHLVPKCEVKSCDDIPNQLLNGRVVAPPNLQLGAEVSFVCDKGYRLNGQSSSQCVSEGMRVFWSNKFPVCERIFCDPPPSIKNGRSSYYSGPVAHNAVVTYTCQSAFRLIGERRLFCISKDNVNGIWDKAPPICEYYDRNSVCSEPIVPGGYRSKTSRPPFRHGDAVTFSCNANFTMKGNKTVWCRANRRWGPTPLPTCESDIPLECPSLPTIANGHHTGESVGSFAPGLTVTYSCEPGYLLLGENTIHCLSSGDWSAVAPTCKEAECEAPGPFLNGQIKRPTSFGVGATVNFSCNEGYRLQGPLSSQCVIFGQRTFWTRMPACEEILCPSPPPILNGRHTGTTSVIFRYGSTVSYTCDPGPEKGVNFILVGERTIRCTTDSQKTGTWSGPAPRCELSVSELLCPPPQIPRGQISSGQRDQYSYNDTVVFACMFGFTMKGSRAVRCNAQGTWEPSVPVCEKDCQAPPKILNGQKEDRHRVRFDPGTSIKYSCDLGYELVGEESIHCTPDGVWMPTAPTCKVAECEPVGKQVFKKPKNQFIRPDVNSTCDEGYRLGESVYQQCQGTIPWFMEIRLCKDITCPPPPVIYNGVHTGSSSEDVLYGTTVTYTCNPGPERGVKYNLIGESTIRCISNDQETGIWSGPAPLCKLSLPAVQCSHVHVANGYKISGKEAPYFYNDSVIFKCDDGFILKGSSQVRCKANNTWDPEIPVCEKGCQPPSGLHHGRHTGGNRVLFVSGMTVDYTCDLGYLLVGNRSIHCMSSGNWSPSVPRCEEAQCQPLEEDVREPPVDSLVVPVNTSCQEGYRMMKYAFQKCQDDENRVWFQRIPVCEIIHCQDPPVINNGRYRGVLPGGFPYGSEVSYECDQGFDLLGEKSIRCISDSKGLVSWSGRAPQCLKSPPVTHCPNPEVMHGHKLNKTYSSYSHNDILHIACNPGFIMNGSHLIRCHTNNKWVPGVPTCIKKAFFGCQRPLTISHGNHTGGDITRFSPGMSILYSCNQGYLLVGEALLLCTHEGTWNQPAPYCKEVNCSFPEHINGIQNGLEPGRMYQYGAVVTLMCEDGYTLEGSPQSQCQEDHRWNPPLAVCKSPSYIFLSFNTLFCILGFSAGVIALFCLGAVALYMISKHRERSTAKYMCFERKKLVWKIGPPKVNAKPQWSPMLTELMDKDEFPVGTTLKYKCSLGKSCGSFLEPIKGKMKINKVTWFGSTFNYFCNKGSVHYASIMQRTYSWLIAAGDNQLRKKKEDLIS</sequence>
<dbReference type="FunFam" id="2.10.70.10:FF:000044">
    <property type="entry name" value="Complement component receptor type 1"/>
    <property type="match status" value="1"/>
</dbReference>
<keyword evidence="11" id="KW-0325">Glycoprotein</keyword>
<dbReference type="GO" id="GO:0006958">
    <property type="term" value="P:complement activation, classical pathway"/>
    <property type="evidence" value="ECO:0007669"/>
    <property type="project" value="UniProtKB-KW"/>
</dbReference>
<dbReference type="FunFam" id="2.10.70.10:FF:000014">
    <property type="entry name" value="Membrane cofactor protein"/>
    <property type="match status" value="5"/>
</dbReference>
<keyword evidence="8" id="KW-0180">Complement pathway</keyword>
<name>A0A6B0RYB0_9CETA</name>
<dbReference type="CDD" id="cd00033">
    <property type="entry name" value="CCP"/>
    <property type="match status" value="20"/>
</dbReference>
<feature type="disulfide bond" evidence="12">
    <location>
        <begin position="1289"/>
        <end position="1332"/>
    </location>
</feature>
<feature type="domain" description="Sushi" evidence="15">
    <location>
        <begin position="591"/>
        <end position="651"/>
    </location>
</feature>
<keyword evidence="5 14" id="KW-0732">Signal</keyword>
<keyword evidence="6" id="KW-0677">Repeat</keyword>
<keyword evidence="3" id="KW-0399">Innate immunity</keyword>
<feature type="disulfide bond" evidence="12">
    <location>
        <begin position="276"/>
        <end position="319"/>
    </location>
</feature>
<feature type="domain" description="Sushi" evidence="15">
    <location>
        <begin position="903"/>
        <end position="973"/>
    </location>
</feature>
<dbReference type="Proteomes" id="UP000322234">
    <property type="component" value="Unassembled WGS sequence"/>
</dbReference>
<feature type="domain" description="Sushi" evidence="15">
    <location>
        <begin position="652"/>
        <end position="722"/>
    </location>
</feature>
<feature type="disulfide bond" evidence="12">
    <location>
        <begin position="561"/>
        <end position="588"/>
    </location>
</feature>
<feature type="disulfide bond" evidence="12">
    <location>
        <begin position="1318"/>
        <end position="1345"/>
    </location>
</feature>
<keyword evidence="9 13" id="KW-0472">Membrane</keyword>
<gene>
    <name evidence="16" type="ORF">E5288_WYG010464</name>
</gene>
<feature type="disulfide bond" evidence="12">
    <location>
        <begin position="1157"/>
        <end position="1200"/>
    </location>
</feature>
<feature type="domain" description="Sushi" evidence="15">
    <location>
        <begin position="786"/>
        <end position="846"/>
    </location>
</feature>
<dbReference type="Gene3D" id="2.10.70.10">
    <property type="entry name" value="Complement Module, domain 1"/>
    <property type="match status" value="20"/>
</dbReference>
<feature type="domain" description="Sushi" evidence="15">
    <location>
        <begin position="727"/>
        <end position="785"/>
    </location>
</feature>
<dbReference type="SUPFAM" id="SSF57535">
    <property type="entry name" value="Complement control module/SCR domain"/>
    <property type="match status" value="22"/>
</dbReference>
<reference evidence="16" key="1">
    <citation type="submission" date="2019-10" db="EMBL/GenBank/DDBJ databases">
        <title>The sequence and de novo assembly of the wild yak genome.</title>
        <authorList>
            <person name="Liu Y."/>
        </authorList>
    </citation>
    <scope>NUCLEOTIDE SEQUENCE [LARGE SCALE GENOMIC DNA]</scope>
    <source>
        <strain evidence="16">WY2019</strain>
    </source>
</reference>
<evidence type="ECO:0000256" key="1">
    <source>
        <dbReference type="ARBA" id="ARBA00004370"/>
    </source>
</evidence>
<comment type="similarity">
    <text evidence="2">Belongs to the receptors of complement activation (RCA) family.</text>
</comment>
<feature type="transmembrane region" description="Helical" evidence="13">
    <location>
        <begin position="1411"/>
        <end position="1443"/>
    </location>
</feature>
<evidence type="ECO:0000256" key="7">
    <source>
        <dbReference type="ARBA" id="ARBA00022859"/>
    </source>
</evidence>
<keyword evidence="7" id="KW-0391">Immunity</keyword>